<dbReference type="STRING" id="1142394.PSMK_14330"/>
<organism evidence="1 2">
    <name type="scientific">Phycisphaera mikurensis (strain NBRC 102666 / KCTC 22515 / FYK2301M01)</name>
    <dbReference type="NCBI Taxonomy" id="1142394"/>
    <lineage>
        <taxon>Bacteria</taxon>
        <taxon>Pseudomonadati</taxon>
        <taxon>Planctomycetota</taxon>
        <taxon>Phycisphaerae</taxon>
        <taxon>Phycisphaerales</taxon>
        <taxon>Phycisphaeraceae</taxon>
        <taxon>Phycisphaera</taxon>
    </lineage>
</organism>
<protein>
    <submittedName>
        <fullName evidence="1">Uncharacterized protein</fullName>
    </submittedName>
</protein>
<keyword evidence="2" id="KW-1185">Reference proteome</keyword>
<proteinExistence type="predicted"/>
<accession>I0IEA4</accession>
<name>I0IEA4_PHYMF</name>
<gene>
    <name evidence="1" type="ordered locus">PSMK_14330</name>
</gene>
<dbReference type="AlphaFoldDB" id="I0IEA4"/>
<dbReference type="RefSeq" id="WP_014436811.1">
    <property type="nucleotide sequence ID" value="NC_017080.1"/>
</dbReference>
<dbReference type="KEGG" id="phm:PSMK_14330"/>
<evidence type="ECO:0000313" key="1">
    <source>
        <dbReference type="EMBL" id="BAM03592.1"/>
    </source>
</evidence>
<dbReference type="HOGENOM" id="CLU_2509832_0_0_0"/>
<dbReference type="EMBL" id="AP012338">
    <property type="protein sequence ID" value="BAM03592.1"/>
    <property type="molecule type" value="Genomic_DNA"/>
</dbReference>
<sequence length="85" mass="8846">MPALRYTNAVLTLLAVLLSANLWVLVSGPSNGLASEAHAQGVSNTAQRQVEILEEIKVANEQLRAINSNLIGGVKVEVVAAPGGE</sequence>
<reference evidence="1 2" key="1">
    <citation type="submission" date="2012-02" db="EMBL/GenBank/DDBJ databases">
        <title>Complete genome sequence of Phycisphaera mikurensis NBRC 102666.</title>
        <authorList>
            <person name="Ankai A."/>
            <person name="Hosoyama A."/>
            <person name="Terui Y."/>
            <person name="Sekine M."/>
            <person name="Fukai R."/>
            <person name="Kato Y."/>
            <person name="Nakamura S."/>
            <person name="Yamada-Narita S."/>
            <person name="Kawakoshi A."/>
            <person name="Fukunaga Y."/>
            <person name="Yamazaki S."/>
            <person name="Fujita N."/>
        </authorList>
    </citation>
    <scope>NUCLEOTIDE SEQUENCE [LARGE SCALE GENOMIC DNA]</scope>
    <source>
        <strain evidence="2">NBRC 102666 / KCTC 22515 / FYK2301M01</strain>
    </source>
</reference>
<dbReference type="Proteomes" id="UP000007881">
    <property type="component" value="Chromosome"/>
</dbReference>
<evidence type="ECO:0000313" key="2">
    <source>
        <dbReference type="Proteomes" id="UP000007881"/>
    </source>
</evidence>